<dbReference type="InterPro" id="IPR011051">
    <property type="entry name" value="RmlC_Cupin_sf"/>
</dbReference>
<dbReference type="GO" id="GO:0008830">
    <property type="term" value="F:dTDP-4-dehydrorhamnose 3,5-epimerase activity"/>
    <property type="evidence" value="ECO:0007669"/>
    <property type="project" value="UniProtKB-EC"/>
</dbReference>
<sequence length="185" mass="20885">MRVLATRLPGVLVLEPARHRDARGFFCETYNRQAFVQATGFDTDFVQDNHSHSMRGTLRGIHYQISRPQGKLVRVGIGRVFDVAIDLRKGSRHFGSWIGIELDSESGREIWIPPGFGHGFLTLSKSADLLYKTTEYWDQTADRSLRWNDPDLGIDWPLEELACGDPLLSDKDRTAPGLAEAEVFP</sequence>
<gene>
    <name evidence="1" type="ORF">B2A_15219</name>
</gene>
<keyword evidence="1" id="KW-0413">Isomerase</keyword>
<accession>T0Y369</accession>
<dbReference type="NCBIfam" id="TIGR01221">
    <property type="entry name" value="rmlC"/>
    <property type="match status" value="1"/>
</dbReference>
<reference evidence="1" key="1">
    <citation type="submission" date="2013-08" db="EMBL/GenBank/DDBJ databases">
        <authorList>
            <person name="Mendez C."/>
            <person name="Richter M."/>
            <person name="Ferrer M."/>
            <person name="Sanchez J."/>
        </authorList>
    </citation>
    <scope>NUCLEOTIDE SEQUENCE</scope>
</reference>
<organism evidence="1">
    <name type="scientific">mine drainage metagenome</name>
    <dbReference type="NCBI Taxonomy" id="410659"/>
    <lineage>
        <taxon>unclassified sequences</taxon>
        <taxon>metagenomes</taxon>
        <taxon>ecological metagenomes</taxon>
    </lineage>
</organism>
<dbReference type="PANTHER" id="PTHR21047">
    <property type="entry name" value="DTDP-6-DEOXY-D-GLUCOSE-3,5 EPIMERASE"/>
    <property type="match status" value="1"/>
</dbReference>
<dbReference type="EMBL" id="AUZZ01011077">
    <property type="protein sequence ID" value="EQD27478.1"/>
    <property type="molecule type" value="Genomic_DNA"/>
</dbReference>
<dbReference type="Pfam" id="PF00908">
    <property type="entry name" value="dTDP_sugar_isom"/>
    <property type="match status" value="1"/>
</dbReference>
<dbReference type="InterPro" id="IPR000888">
    <property type="entry name" value="RmlC-like"/>
</dbReference>
<dbReference type="GO" id="GO:0000271">
    <property type="term" value="P:polysaccharide biosynthetic process"/>
    <property type="evidence" value="ECO:0007669"/>
    <property type="project" value="TreeGrafter"/>
</dbReference>
<dbReference type="PANTHER" id="PTHR21047:SF2">
    <property type="entry name" value="THYMIDINE DIPHOSPHO-4-KETO-RHAMNOSE 3,5-EPIMERASE"/>
    <property type="match status" value="1"/>
</dbReference>
<dbReference type="AlphaFoldDB" id="T0Y369"/>
<dbReference type="GO" id="GO:0005829">
    <property type="term" value="C:cytosol"/>
    <property type="evidence" value="ECO:0007669"/>
    <property type="project" value="TreeGrafter"/>
</dbReference>
<proteinExistence type="predicted"/>
<comment type="caution">
    <text evidence="1">The sequence shown here is derived from an EMBL/GenBank/DDBJ whole genome shotgun (WGS) entry which is preliminary data.</text>
</comment>
<evidence type="ECO:0000313" key="1">
    <source>
        <dbReference type="EMBL" id="EQD27478.1"/>
    </source>
</evidence>
<dbReference type="CDD" id="cd00438">
    <property type="entry name" value="cupin_RmlC"/>
    <property type="match status" value="1"/>
</dbReference>
<dbReference type="InterPro" id="IPR014710">
    <property type="entry name" value="RmlC-like_jellyroll"/>
</dbReference>
<dbReference type="Gene3D" id="2.60.120.10">
    <property type="entry name" value="Jelly Rolls"/>
    <property type="match status" value="1"/>
</dbReference>
<dbReference type="GO" id="GO:0019305">
    <property type="term" value="P:dTDP-rhamnose biosynthetic process"/>
    <property type="evidence" value="ECO:0007669"/>
    <property type="project" value="TreeGrafter"/>
</dbReference>
<reference evidence="1" key="2">
    <citation type="journal article" date="2014" name="ISME J.">
        <title>Microbial stratification in low pH oxic and suboxic macroscopic growths along an acid mine drainage.</title>
        <authorList>
            <person name="Mendez-Garcia C."/>
            <person name="Mesa V."/>
            <person name="Sprenger R.R."/>
            <person name="Richter M."/>
            <person name="Diez M.S."/>
            <person name="Solano J."/>
            <person name="Bargiela R."/>
            <person name="Golyshina O.V."/>
            <person name="Manteca A."/>
            <person name="Ramos J.L."/>
            <person name="Gallego J.R."/>
            <person name="Llorente I."/>
            <person name="Martins Dos Santos V.A."/>
            <person name="Jensen O.N."/>
            <person name="Pelaez A.I."/>
            <person name="Sanchez J."/>
            <person name="Ferrer M."/>
        </authorList>
    </citation>
    <scope>NUCLEOTIDE SEQUENCE</scope>
</reference>
<name>T0Y369_9ZZZZ</name>
<protein>
    <submittedName>
        <fullName evidence="1">dTDP-4-dehydrorhamnose 3,5-epimerase</fullName>
        <ecNumber evidence="1">5.1.3.13</ecNumber>
    </submittedName>
</protein>
<dbReference type="SUPFAM" id="SSF51182">
    <property type="entry name" value="RmlC-like cupins"/>
    <property type="match status" value="1"/>
</dbReference>
<dbReference type="EC" id="5.1.3.13" evidence="1"/>